<dbReference type="Proteomes" id="UP001595593">
    <property type="component" value="Unassembled WGS sequence"/>
</dbReference>
<keyword evidence="7" id="KW-1185">Reference proteome</keyword>
<keyword evidence="3 4" id="KW-0732">Signal</keyword>
<dbReference type="Pfam" id="PF00496">
    <property type="entry name" value="SBP_bac_5"/>
    <property type="match status" value="1"/>
</dbReference>
<evidence type="ECO:0000313" key="7">
    <source>
        <dbReference type="Proteomes" id="UP001595593"/>
    </source>
</evidence>
<evidence type="ECO:0000256" key="1">
    <source>
        <dbReference type="ARBA" id="ARBA00004418"/>
    </source>
</evidence>
<dbReference type="InterPro" id="IPR000914">
    <property type="entry name" value="SBP_5_dom"/>
</dbReference>
<organism evidence="6 7">
    <name type="scientific">Teichococcus globiformis</name>
    <dbReference type="NCBI Taxonomy" id="2307229"/>
    <lineage>
        <taxon>Bacteria</taxon>
        <taxon>Pseudomonadati</taxon>
        <taxon>Pseudomonadota</taxon>
        <taxon>Alphaproteobacteria</taxon>
        <taxon>Acetobacterales</taxon>
        <taxon>Roseomonadaceae</taxon>
        <taxon>Roseomonas</taxon>
    </lineage>
</organism>
<feature type="domain" description="Solute-binding protein family 5" evidence="5">
    <location>
        <begin position="71"/>
        <end position="433"/>
    </location>
</feature>
<reference evidence="7" key="1">
    <citation type="journal article" date="2019" name="Int. J. Syst. Evol. Microbiol.">
        <title>The Global Catalogue of Microorganisms (GCM) 10K type strain sequencing project: providing services to taxonomists for standard genome sequencing and annotation.</title>
        <authorList>
            <consortium name="The Broad Institute Genomics Platform"/>
            <consortium name="The Broad Institute Genome Sequencing Center for Infectious Disease"/>
            <person name="Wu L."/>
            <person name="Ma J."/>
        </authorList>
    </citation>
    <scope>NUCLEOTIDE SEQUENCE [LARGE SCALE GENOMIC DNA]</scope>
    <source>
        <strain evidence="7">KCTC 52094</strain>
    </source>
</reference>
<comment type="similarity">
    <text evidence="2">Belongs to the bacterial solute-binding protein 5 family.</text>
</comment>
<dbReference type="InterPro" id="IPR030678">
    <property type="entry name" value="Peptide/Ni-bd"/>
</dbReference>
<dbReference type="SUPFAM" id="SSF53850">
    <property type="entry name" value="Periplasmic binding protein-like II"/>
    <property type="match status" value="1"/>
</dbReference>
<dbReference type="PIRSF" id="PIRSF002741">
    <property type="entry name" value="MppA"/>
    <property type="match status" value="1"/>
</dbReference>
<dbReference type="Gene3D" id="3.40.190.10">
    <property type="entry name" value="Periplasmic binding protein-like II"/>
    <property type="match status" value="1"/>
</dbReference>
<dbReference type="PANTHER" id="PTHR30290:SF38">
    <property type="entry name" value="D,D-DIPEPTIDE-BINDING PERIPLASMIC PROTEIN DDPA-RELATED"/>
    <property type="match status" value="1"/>
</dbReference>
<evidence type="ECO:0000256" key="4">
    <source>
        <dbReference type="SAM" id="SignalP"/>
    </source>
</evidence>
<protein>
    <submittedName>
        <fullName evidence="6">ABC transporter substrate-binding protein</fullName>
    </submittedName>
</protein>
<dbReference type="CDD" id="cd08502">
    <property type="entry name" value="PBP2_NikA_DppA_OppA_like_16"/>
    <property type="match status" value="1"/>
</dbReference>
<evidence type="ECO:0000313" key="6">
    <source>
        <dbReference type="EMBL" id="MFC3123462.1"/>
    </source>
</evidence>
<name>A0ABV7FYX3_9PROT</name>
<dbReference type="RefSeq" id="WP_379592359.1">
    <property type="nucleotide sequence ID" value="NZ_JBHRTN010000001.1"/>
</dbReference>
<proteinExistence type="inferred from homology"/>
<dbReference type="Gene3D" id="3.10.105.10">
    <property type="entry name" value="Dipeptide-binding Protein, Domain 3"/>
    <property type="match status" value="1"/>
</dbReference>
<feature type="chain" id="PRO_5047459919" evidence="4">
    <location>
        <begin position="24"/>
        <end position="529"/>
    </location>
</feature>
<dbReference type="EMBL" id="JBHRTN010000001">
    <property type="protein sequence ID" value="MFC3123462.1"/>
    <property type="molecule type" value="Genomic_DNA"/>
</dbReference>
<sequence length="529" mass="58749">MHRRTLLSAPLLLGAGLAAPAIGQDTRRQTLRIVPHADLAVLDPITTTAVISAHHGYNVFDTLYAVNGQMEPQPQMAEGHSVSDDGRVWTIRLREELRFHDGAPVRGVDCAASIERWTKGVDTFGQIVGHVVDRYDAPDDRTLRIHLKRPFPLLLDALGKADPCVPFIMPERIARSDPRRPVTEMIGSGPYEFVRDELVSGSRVVYRKFADYQSRNEVPDWASGAKVAHFDRIEWHIVGDPATAQSALMTGEVDWLEAPIADLLPSLARSRQVKIDRIHPSGQMGLMRLNCLQPPFDNPAIRRAMMLAVNQEDYMMAAGGDDRSGWTTCPSLFPRGTPYYTENAAELMPGDASIADVREAFEKAGYAGEKIAVLHPADHRTIEPLGQVTYDVLRRAGLNVDLQTGDWGTISSRRASREPVERGGWSIFHTYGTATVYGTPALSPLVRGSGTQGWFGWWENQAVEELVNEWLYAPQPQSRQEIAFRINRLCMEGAATIPLGQLMGKTAYRADLQGVRQGNAPYPWNVRRA</sequence>
<dbReference type="PANTHER" id="PTHR30290">
    <property type="entry name" value="PERIPLASMIC BINDING COMPONENT OF ABC TRANSPORTER"/>
    <property type="match status" value="1"/>
</dbReference>
<evidence type="ECO:0000256" key="2">
    <source>
        <dbReference type="ARBA" id="ARBA00005695"/>
    </source>
</evidence>
<accession>A0ABV7FYX3</accession>
<evidence type="ECO:0000259" key="5">
    <source>
        <dbReference type="Pfam" id="PF00496"/>
    </source>
</evidence>
<dbReference type="InterPro" id="IPR039424">
    <property type="entry name" value="SBP_5"/>
</dbReference>
<gene>
    <name evidence="6" type="ORF">ACFOD4_00190</name>
</gene>
<evidence type="ECO:0000256" key="3">
    <source>
        <dbReference type="ARBA" id="ARBA00022729"/>
    </source>
</evidence>
<comment type="subcellular location">
    <subcellularLocation>
        <location evidence="1">Periplasm</location>
    </subcellularLocation>
</comment>
<feature type="signal peptide" evidence="4">
    <location>
        <begin position="1"/>
        <end position="23"/>
    </location>
</feature>
<comment type="caution">
    <text evidence="6">The sequence shown here is derived from an EMBL/GenBank/DDBJ whole genome shotgun (WGS) entry which is preliminary data.</text>
</comment>